<dbReference type="RefSeq" id="WP_307344821.1">
    <property type="nucleotide sequence ID" value="NZ_JAUSVS010000001.1"/>
</dbReference>
<dbReference type="Proteomes" id="UP001228905">
    <property type="component" value="Unassembled WGS sequence"/>
</dbReference>
<comment type="caution">
    <text evidence="1">The sequence shown here is derived from an EMBL/GenBank/DDBJ whole genome shotgun (WGS) entry which is preliminary data.</text>
</comment>
<evidence type="ECO:0008006" key="3">
    <source>
        <dbReference type="Google" id="ProtNLM"/>
    </source>
</evidence>
<name>A0ABU0IKD5_9CAUL</name>
<accession>A0ABU0IKD5</accession>
<evidence type="ECO:0000313" key="2">
    <source>
        <dbReference type="Proteomes" id="UP001228905"/>
    </source>
</evidence>
<reference evidence="1 2" key="1">
    <citation type="submission" date="2023-07" db="EMBL/GenBank/DDBJ databases">
        <title>Genomic Encyclopedia of Type Strains, Phase IV (KMG-IV): sequencing the most valuable type-strain genomes for metagenomic binning, comparative biology and taxonomic classification.</title>
        <authorList>
            <person name="Goeker M."/>
        </authorList>
    </citation>
    <scope>NUCLEOTIDE SEQUENCE [LARGE SCALE GENOMIC DNA]</scope>
    <source>
        <strain evidence="1 2">DSM 18695</strain>
    </source>
</reference>
<keyword evidence="2" id="KW-1185">Reference proteome</keyword>
<gene>
    <name evidence="1" type="ORF">QO010_000225</name>
</gene>
<sequence length="224" mass="24811">MESGFSIRVASSCAIIAFLGAAFTALPASTHMRQQYAELDPLIDSLNSLDAEGRVCIAKRPTYYTPPTAVAEIDEFQNCIESLEDARQAEATKKTLDNAGGRSIAAEYLRTFSTGDLNKAVVAKYGAAHLPDLEIADECRRYSVLAHQIIVQRSRAFRENKKAELGALFYQSAMYTCSSTVFEEFYRQRICRKRAEYLSDPAIYGAKAPFGFAHADGFVCENML</sequence>
<evidence type="ECO:0000313" key="1">
    <source>
        <dbReference type="EMBL" id="MDQ0462477.1"/>
    </source>
</evidence>
<organism evidence="1 2">
    <name type="scientific">Caulobacter ginsengisoli</name>
    <dbReference type="NCBI Taxonomy" id="400775"/>
    <lineage>
        <taxon>Bacteria</taxon>
        <taxon>Pseudomonadati</taxon>
        <taxon>Pseudomonadota</taxon>
        <taxon>Alphaproteobacteria</taxon>
        <taxon>Caulobacterales</taxon>
        <taxon>Caulobacteraceae</taxon>
        <taxon>Caulobacter</taxon>
    </lineage>
</organism>
<protein>
    <recommendedName>
        <fullName evidence="3">DUF1311 domain-containing protein</fullName>
    </recommendedName>
</protein>
<dbReference type="EMBL" id="JAUSVS010000001">
    <property type="protein sequence ID" value="MDQ0462477.1"/>
    <property type="molecule type" value="Genomic_DNA"/>
</dbReference>
<proteinExistence type="predicted"/>